<evidence type="ECO:0000259" key="2">
    <source>
        <dbReference type="Pfam" id="PF21378"/>
    </source>
</evidence>
<dbReference type="EMBL" id="VBWP01000004">
    <property type="protein sequence ID" value="TLG74239.1"/>
    <property type="molecule type" value="Genomic_DNA"/>
</dbReference>
<dbReference type="Gene3D" id="3.30.360.10">
    <property type="entry name" value="Dihydrodipicolinate Reductase, domain 2"/>
    <property type="match status" value="1"/>
</dbReference>
<gene>
    <name evidence="3" type="ORF">FEZ08_05910</name>
</gene>
<evidence type="ECO:0000259" key="1">
    <source>
        <dbReference type="Pfam" id="PF01408"/>
    </source>
</evidence>
<dbReference type="Pfam" id="PF01408">
    <property type="entry name" value="GFO_IDH_MocA"/>
    <property type="match status" value="1"/>
</dbReference>
<dbReference type="SUPFAM" id="SSF51735">
    <property type="entry name" value="NAD(P)-binding Rossmann-fold domains"/>
    <property type="match status" value="1"/>
</dbReference>
<dbReference type="GO" id="GO:0000166">
    <property type="term" value="F:nucleotide binding"/>
    <property type="evidence" value="ECO:0007669"/>
    <property type="project" value="InterPro"/>
</dbReference>
<accession>A0A5R8QCE4</accession>
<dbReference type="InParanoid" id="A0A5R8QCE4"/>
<dbReference type="Gene3D" id="3.40.50.720">
    <property type="entry name" value="NAD(P)-binding Rossmann-like Domain"/>
    <property type="match status" value="1"/>
</dbReference>
<evidence type="ECO:0000313" key="3">
    <source>
        <dbReference type="EMBL" id="TLG74239.1"/>
    </source>
</evidence>
<reference evidence="3 4" key="1">
    <citation type="submission" date="2019-05" db="EMBL/GenBank/DDBJ databases">
        <title>Culicoidintestinum kansasii gen. nov., sp. nov. from the gastrointestinal tract of the biting midge, Culicoides sonorensis.</title>
        <authorList>
            <person name="Neupane S."/>
            <person name="Ghosh A."/>
            <person name="Gunther S."/>
            <person name="Martin K."/>
            <person name="Zurek L."/>
        </authorList>
    </citation>
    <scope>NUCLEOTIDE SEQUENCE [LARGE SCALE GENOMIC DNA]</scope>
    <source>
        <strain evidence="3 4">CS-1</strain>
    </source>
</reference>
<dbReference type="OrthoDB" id="9815825at2"/>
<name>A0A5R8QCE4_9FIRM</name>
<dbReference type="InterPro" id="IPR051317">
    <property type="entry name" value="Gfo/Idh/MocA_oxidoreduct"/>
</dbReference>
<comment type="caution">
    <text evidence="3">The sequence shown here is derived from an EMBL/GenBank/DDBJ whole genome shotgun (WGS) entry which is preliminary data.</text>
</comment>
<organism evidence="3 4">
    <name type="scientific">Culicoidibacter larvae</name>
    <dbReference type="NCBI Taxonomy" id="2579976"/>
    <lineage>
        <taxon>Bacteria</taxon>
        <taxon>Bacillati</taxon>
        <taxon>Bacillota</taxon>
        <taxon>Culicoidibacteria</taxon>
        <taxon>Culicoidibacterales</taxon>
        <taxon>Culicoidibacteraceae</taxon>
        <taxon>Culicoidibacter</taxon>
    </lineage>
</organism>
<feature type="domain" description="Gfo/Idh/MocA-like oxidoreductase N-terminal" evidence="1">
    <location>
        <begin position="4"/>
        <end position="121"/>
    </location>
</feature>
<evidence type="ECO:0000313" key="4">
    <source>
        <dbReference type="Proteomes" id="UP000306912"/>
    </source>
</evidence>
<dbReference type="FunCoup" id="A0A5R8QCE4">
    <property type="interactions" value="168"/>
</dbReference>
<protein>
    <submittedName>
        <fullName evidence="3">Gfo/Idh/MocA family oxidoreductase</fullName>
    </submittedName>
</protein>
<sequence>MEKLKIGMVGLGYIAQSTYLPLLANHANVEFVGAFSPNADEAKKLCAQYRIDYYTDLTSLIDMVDALFVHSATSSHYEVVKAALLKGKAVYVDKPLAAELEQATELVELADKQKTPLMVGFNRRFAPAYIDLKMRLDKPAFIHVEKHRIDEVGHDLAFTLLDDYIHIIDTLYWLADGQFDNATQYLQVNAAGELIFGQSRYQNNDGVYLASMHRASGTSLEKISVIQKNTCMEVVDMLQLQTVDHDTRIMAPVNLRITAPARRGFDNAVNHFIESVLGATTPIISGYDAIAAQTIIENIIADYRKQQK</sequence>
<proteinExistence type="predicted"/>
<dbReference type="InterPro" id="IPR036291">
    <property type="entry name" value="NAD(P)-bd_dom_sf"/>
</dbReference>
<dbReference type="Pfam" id="PF21378">
    <property type="entry name" value="YceM-like_C"/>
    <property type="match status" value="1"/>
</dbReference>
<dbReference type="AlphaFoldDB" id="A0A5R8QCE4"/>
<feature type="domain" description="YceM-like C-terminal" evidence="2">
    <location>
        <begin position="127"/>
        <end position="242"/>
    </location>
</feature>
<dbReference type="SUPFAM" id="SSF55347">
    <property type="entry name" value="Glyceraldehyde-3-phosphate dehydrogenase-like, C-terminal domain"/>
    <property type="match status" value="1"/>
</dbReference>
<keyword evidence="4" id="KW-1185">Reference proteome</keyword>
<dbReference type="InterPro" id="IPR048477">
    <property type="entry name" value="YceM-like_C"/>
</dbReference>
<dbReference type="InterPro" id="IPR000683">
    <property type="entry name" value="Gfo/Idh/MocA-like_OxRdtase_N"/>
</dbReference>
<dbReference type="RefSeq" id="WP_138190791.1">
    <property type="nucleotide sequence ID" value="NZ_VBWP01000004.1"/>
</dbReference>
<dbReference type="PANTHER" id="PTHR43708">
    <property type="entry name" value="CONSERVED EXPRESSED OXIDOREDUCTASE (EUROFUNG)"/>
    <property type="match status" value="1"/>
</dbReference>
<dbReference type="Proteomes" id="UP000306912">
    <property type="component" value="Unassembled WGS sequence"/>
</dbReference>
<dbReference type="PANTHER" id="PTHR43708:SF4">
    <property type="entry name" value="OXIDOREDUCTASE YCEM-RELATED"/>
    <property type="match status" value="1"/>
</dbReference>